<accession>A0A830HDW5</accession>
<evidence type="ECO:0000313" key="2">
    <source>
        <dbReference type="Proteomes" id="UP000660262"/>
    </source>
</evidence>
<name>A0A830HDW5_9CHLO</name>
<gene>
    <name evidence="1" type="ORF">PPROV_000275400</name>
</gene>
<keyword evidence="2" id="KW-1185">Reference proteome</keyword>
<sequence>MGTYYQGEAAYKTSITRITNNLATRTDSGIWVSLHKLHADTPACKQEPQCHLNNGPVREKAFRDMGDTAARSAGLRIFSTIMMTNNEFAAAHTGDGVHFDGNVTIAQANALLTYMCTPS</sequence>
<comment type="caution">
    <text evidence="1">The sequence shown here is derived from an EMBL/GenBank/DDBJ whole genome shotgun (WGS) entry which is preliminary data.</text>
</comment>
<dbReference type="AlphaFoldDB" id="A0A830HDW5"/>
<dbReference type="EMBL" id="BNJQ01000006">
    <property type="protein sequence ID" value="GHP04000.1"/>
    <property type="molecule type" value="Genomic_DNA"/>
</dbReference>
<proteinExistence type="predicted"/>
<dbReference type="Proteomes" id="UP000660262">
    <property type="component" value="Unassembled WGS sequence"/>
</dbReference>
<protein>
    <submittedName>
        <fullName evidence="1">Uncharacterized protein</fullName>
    </submittedName>
</protein>
<organism evidence="1 2">
    <name type="scientific">Pycnococcus provasolii</name>
    <dbReference type="NCBI Taxonomy" id="41880"/>
    <lineage>
        <taxon>Eukaryota</taxon>
        <taxon>Viridiplantae</taxon>
        <taxon>Chlorophyta</taxon>
        <taxon>Pseudoscourfieldiophyceae</taxon>
        <taxon>Pseudoscourfieldiales</taxon>
        <taxon>Pycnococcaceae</taxon>
        <taxon>Pycnococcus</taxon>
    </lineage>
</organism>
<reference evidence="1" key="1">
    <citation type="submission" date="2020-10" db="EMBL/GenBank/DDBJ databases">
        <title>Unveiling of a novel bifunctional photoreceptor, Dualchrome1, isolated from a cosmopolitan green alga.</title>
        <authorList>
            <person name="Suzuki S."/>
            <person name="Kawachi M."/>
        </authorList>
    </citation>
    <scope>NUCLEOTIDE SEQUENCE</scope>
    <source>
        <strain evidence="1">NIES 2893</strain>
    </source>
</reference>
<evidence type="ECO:0000313" key="1">
    <source>
        <dbReference type="EMBL" id="GHP04000.1"/>
    </source>
</evidence>